<comment type="caution">
    <text evidence="1">The sequence shown here is derived from an EMBL/GenBank/DDBJ whole genome shotgun (WGS) entry which is preliminary data.</text>
</comment>
<proteinExistence type="predicted"/>
<evidence type="ECO:0000313" key="1">
    <source>
        <dbReference type="EMBL" id="KAI4373975.1"/>
    </source>
</evidence>
<keyword evidence="2" id="KW-1185">Reference proteome</keyword>
<gene>
    <name evidence="1" type="ORF">MLD38_012029</name>
</gene>
<name>A0ACB9R521_9MYRT</name>
<accession>A0ACB9R521</accession>
<evidence type="ECO:0000313" key="2">
    <source>
        <dbReference type="Proteomes" id="UP001057402"/>
    </source>
</evidence>
<organism evidence="1 2">
    <name type="scientific">Melastoma candidum</name>
    <dbReference type="NCBI Taxonomy" id="119954"/>
    <lineage>
        <taxon>Eukaryota</taxon>
        <taxon>Viridiplantae</taxon>
        <taxon>Streptophyta</taxon>
        <taxon>Embryophyta</taxon>
        <taxon>Tracheophyta</taxon>
        <taxon>Spermatophyta</taxon>
        <taxon>Magnoliopsida</taxon>
        <taxon>eudicotyledons</taxon>
        <taxon>Gunneridae</taxon>
        <taxon>Pentapetalae</taxon>
        <taxon>rosids</taxon>
        <taxon>malvids</taxon>
        <taxon>Myrtales</taxon>
        <taxon>Melastomataceae</taxon>
        <taxon>Melastomatoideae</taxon>
        <taxon>Melastomateae</taxon>
        <taxon>Melastoma</taxon>
    </lineage>
</organism>
<dbReference type="EMBL" id="CM042883">
    <property type="protein sequence ID" value="KAI4373975.1"/>
    <property type="molecule type" value="Genomic_DNA"/>
</dbReference>
<sequence length="129" mass="14331">MGSKEGNESSSAAGGSSVSIVLLQERFRQLQRLKEMREEKDPLRLINKATKKVSGHVRNDLSPKYVSPRERNLFGVDSSSMLPLSLSLGRNELSNEFCPWYTGSSGTASYPPCVDVDRRDDDVDTSLHL</sequence>
<dbReference type="Proteomes" id="UP001057402">
    <property type="component" value="Chromosome 4"/>
</dbReference>
<protein>
    <submittedName>
        <fullName evidence="1">Uncharacterized protein</fullName>
    </submittedName>
</protein>
<reference evidence="2" key="1">
    <citation type="journal article" date="2023" name="Front. Plant Sci.">
        <title>Chromosomal-level genome assembly of Melastoma candidum provides insights into trichome evolution.</title>
        <authorList>
            <person name="Zhong Y."/>
            <person name="Wu W."/>
            <person name="Sun C."/>
            <person name="Zou P."/>
            <person name="Liu Y."/>
            <person name="Dai S."/>
            <person name="Zhou R."/>
        </authorList>
    </citation>
    <scope>NUCLEOTIDE SEQUENCE [LARGE SCALE GENOMIC DNA]</scope>
</reference>